<name>A0A1I4S1R8_9BURK</name>
<evidence type="ECO:0000313" key="2">
    <source>
        <dbReference type="Proteomes" id="UP000199470"/>
    </source>
</evidence>
<dbReference type="Proteomes" id="UP000199470">
    <property type="component" value="Unassembled WGS sequence"/>
</dbReference>
<dbReference type="Pfam" id="PF13711">
    <property type="entry name" value="DUF4160"/>
    <property type="match status" value="1"/>
</dbReference>
<dbReference type="STRING" id="758825.SAMN02982985_04585"/>
<dbReference type="AlphaFoldDB" id="A0A1I4S1R8"/>
<protein>
    <recommendedName>
        <fullName evidence="3">DUF4160 domain-containing protein</fullName>
    </recommendedName>
</protein>
<dbReference type="RefSeq" id="WP_093390027.1">
    <property type="nucleotide sequence ID" value="NZ_FOTW01000024.1"/>
</dbReference>
<evidence type="ECO:0000313" key="1">
    <source>
        <dbReference type="EMBL" id="SFM58359.1"/>
    </source>
</evidence>
<accession>A0A1I4S1R8</accession>
<organism evidence="1 2">
    <name type="scientific">Rugamonas rubra</name>
    <dbReference type="NCBI Taxonomy" id="758825"/>
    <lineage>
        <taxon>Bacteria</taxon>
        <taxon>Pseudomonadati</taxon>
        <taxon>Pseudomonadota</taxon>
        <taxon>Betaproteobacteria</taxon>
        <taxon>Burkholderiales</taxon>
        <taxon>Oxalobacteraceae</taxon>
        <taxon>Telluria group</taxon>
        <taxon>Rugamonas</taxon>
    </lineage>
</organism>
<dbReference type="EMBL" id="FOTW01000024">
    <property type="protein sequence ID" value="SFM58359.1"/>
    <property type="molecule type" value="Genomic_DNA"/>
</dbReference>
<sequence>MPAILRYNGYTLFFFSNEGNPREPAHVHVRGRGGSAKIWLEPEVRLAQSFGIADNELGALLQLAKLQREHLIQVWEDFFDD</sequence>
<dbReference type="InterPro" id="IPR025427">
    <property type="entry name" value="DUF4160"/>
</dbReference>
<gene>
    <name evidence="1" type="ORF">SAMN02982985_04585</name>
</gene>
<evidence type="ECO:0008006" key="3">
    <source>
        <dbReference type="Google" id="ProtNLM"/>
    </source>
</evidence>
<proteinExistence type="predicted"/>
<dbReference type="OrthoDB" id="122670at2"/>
<keyword evidence="2" id="KW-1185">Reference proteome</keyword>
<reference evidence="1 2" key="1">
    <citation type="submission" date="2016-10" db="EMBL/GenBank/DDBJ databases">
        <authorList>
            <person name="de Groot N.N."/>
        </authorList>
    </citation>
    <scope>NUCLEOTIDE SEQUENCE [LARGE SCALE GENOMIC DNA]</scope>
    <source>
        <strain evidence="1 2">ATCC 43154</strain>
    </source>
</reference>